<evidence type="ECO:0000313" key="3">
    <source>
        <dbReference type="Proteomes" id="UP000600918"/>
    </source>
</evidence>
<organism evidence="2 3">
    <name type="scientific">Vespula pensylvanica</name>
    <name type="common">Western yellow jacket</name>
    <name type="synonym">Wasp</name>
    <dbReference type="NCBI Taxonomy" id="30213"/>
    <lineage>
        <taxon>Eukaryota</taxon>
        <taxon>Metazoa</taxon>
        <taxon>Ecdysozoa</taxon>
        <taxon>Arthropoda</taxon>
        <taxon>Hexapoda</taxon>
        <taxon>Insecta</taxon>
        <taxon>Pterygota</taxon>
        <taxon>Neoptera</taxon>
        <taxon>Endopterygota</taxon>
        <taxon>Hymenoptera</taxon>
        <taxon>Apocrita</taxon>
        <taxon>Aculeata</taxon>
        <taxon>Vespoidea</taxon>
        <taxon>Vespidae</taxon>
        <taxon>Vespinae</taxon>
        <taxon>Vespula</taxon>
    </lineage>
</organism>
<gene>
    <name evidence="2" type="ORF">H0235_014975</name>
</gene>
<reference evidence="2" key="1">
    <citation type="journal article" date="2020" name="G3 (Bethesda)">
        <title>High-Quality Assemblies for Three Invasive Social Wasps from the &lt;i&gt;Vespula&lt;/i&gt; Genus.</title>
        <authorList>
            <person name="Harrop T.W.R."/>
            <person name="Guhlin J."/>
            <person name="McLaughlin G.M."/>
            <person name="Permina E."/>
            <person name="Stockwell P."/>
            <person name="Gilligan J."/>
            <person name="Le Lec M.F."/>
            <person name="Gruber M.A.M."/>
            <person name="Quinn O."/>
            <person name="Lovegrove M."/>
            <person name="Duncan E.J."/>
            <person name="Remnant E.J."/>
            <person name="Van Eeckhoven J."/>
            <person name="Graham B."/>
            <person name="Knapp R.A."/>
            <person name="Langford K.W."/>
            <person name="Kronenberg Z."/>
            <person name="Press M.O."/>
            <person name="Eacker S.M."/>
            <person name="Wilson-Rankin E.E."/>
            <person name="Purcell J."/>
            <person name="Lester P.J."/>
            <person name="Dearden P.K."/>
        </authorList>
    </citation>
    <scope>NUCLEOTIDE SEQUENCE</scope>
    <source>
        <strain evidence="2">Volc-1</strain>
    </source>
</reference>
<dbReference type="AlphaFoldDB" id="A0A834KHS8"/>
<protein>
    <submittedName>
        <fullName evidence="2">Uncharacterized protein</fullName>
    </submittedName>
</protein>
<feature type="region of interest" description="Disordered" evidence="1">
    <location>
        <begin position="1"/>
        <end position="61"/>
    </location>
</feature>
<sequence>MESPAVISPAMELHNESAPSTVANHKRDETIGKRLASSTTIPPPLPPLPLSPPPSPPLPTASLRPTTFLRKCKTTHPHRAIENIPKYHFALKASTFPQMPQVITLKNCVRSDERAGPRTKAYLKVNVKTKKWDALLYGDETETQRLSGFVRRSLCLCAGAATLEKETVKSSDCE</sequence>
<keyword evidence="3" id="KW-1185">Reference proteome</keyword>
<proteinExistence type="predicted"/>
<dbReference type="EMBL" id="JACSDY010000016">
    <property type="protein sequence ID" value="KAF7404281.1"/>
    <property type="molecule type" value="Genomic_DNA"/>
</dbReference>
<comment type="caution">
    <text evidence="2">The sequence shown here is derived from an EMBL/GenBank/DDBJ whole genome shotgun (WGS) entry which is preliminary data.</text>
</comment>
<evidence type="ECO:0000256" key="1">
    <source>
        <dbReference type="SAM" id="MobiDB-lite"/>
    </source>
</evidence>
<feature type="compositionally biased region" description="Pro residues" evidence="1">
    <location>
        <begin position="41"/>
        <end position="59"/>
    </location>
</feature>
<accession>A0A834KHS8</accession>
<name>A0A834KHS8_VESPE</name>
<dbReference type="Proteomes" id="UP000600918">
    <property type="component" value="Unassembled WGS sequence"/>
</dbReference>
<evidence type="ECO:0000313" key="2">
    <source>
        <dbReference type="EMBL" id="KAF7404281.1"/>
    </source>
</evidence>